<evidence type="ECO:0000313" key="3">
    <source>
        <dbReference type="Proteomes" id="UP000189339"/>
    </source>
</evidence>
<dbReference type="STRING" id="135739.BTO32_02865"/>
<dbReference type="AlphaFoldDB" id="A0A1V2DXJ1"/>
<dbReference type="OrthoDB" id="6371032at2"/>
<feature type="coiled-coil region" evidence="1">
    <location>
        <begin position="91"/>
        <end position="118"/>
    </location>
</feature>
<dbReference type="EMBL" id="MSCW01000001">
    <property type="protein sequence ID" value="ONF45413.1"/>
    <property type="molecule type" value="Genomic_DNA"/>
</dbReference>
<proteinExistence type="predicted"/>
<protein>
    <submittedName>
        <fullName evidence="2">Transcriptional regulator</fullName>
    </submittedName>
</protein>
<name>A0A1V2DXJ1_9GAMM</name>
<comment type="caution">
    <text evidence="2">The sequence shown here is derived from an EMBL/GenBank/DDBJ whole genome shotgun (WGS) entry which is preliminary data.</text>
</comment>
<accession>A0A1V2DXJ1</accession>
<keyword evidence="1" id="KW-0175">Coiled coil</keyword>
<dbReference type="RefSeq" id="WP_076722906.1">
    <property type="nucleotide sequence ID" value="NZ_JABWTC010000026.1"/>
</dbReference>
<organism evidence="2 3">
    <name type="scientific">Marinobacter lutaoensis</name>
    <dbReference type="NCBI Taxonomy" id="135739"/>
    <lineage>
        <taxon>Bacteria</taxon>
        <taxon>Pseudomonadati</taxon>
        <taxon>Pseudomonadota</taxon>
        <taxon>Gammaproteobacteria</taxon>
        <taxon>Pseudomonadales</taxon>
        <taxon>Marinobacteraceae</taxon>
        <taxon>Marinobacter</taxon>
    </lineage>
</organism>
<keyword evidence="3" id="KW-1185">Reference proteome</keyword>
<dbReference type="SUPFAM" id="SSF47413">
    <property type="entry name" value="lambda repressor-like DNA-binding domains"/>
    <property type="match status" value="1"/>
</dbReference>
<evidence type="ECO:0000313" key="2">
    <source>
        <dbReference type="EMBL" id="ONF45413.1"/>
    </source>
</evidence>
<reference evidence="2 3" key="1">
    <citation type="submission" date="2016-12" db="EMBL/GenBank/DDBJ databases">
        <title>Marinobacter lutaoensis whole genome sequencing.</title>
        <authorList>
            <person name="Verma A."/>
            <person name="Krishnamurthi S."/>
        </authorList>
    </citation>
    <scope>NUCLEOTIDE SEQUENCE [LARGE SCALE GENOMIC DNA]</scope>
    <source>
        <strain evidence="2 3">T5054</strain>
    </source>
</reference>
<sequence length="138" mass="16170">MRYLQSFNRRLRQLREERRLSCWDIAQICNVDEPVVQGWEASDPRQRRYPGVVELLDLCLKTETALESLLDLDPPGDSGQLELPGLAFSNTDDLTKALRELEREIDRVRLSEDEAELLRRFRKSSSENRRMVLQILGR</sequence>
<dbReference type="GO" id="GO:0003677">
    <property type="term" value="F:DNA binding"/>
    <property type="evidence" value="ECO:0007669"/>
    <property type="project" value="InterPro"/>
</dbReference>
<evidence type="ECO:0000256" key="1">
    <source>
        <dbReference type="SAM" id="Coils"/>
    </source>
</evidence>
<dbReference type="InterPro" id="IPR010982">
    <property type="entry name" value="Lambda_DNA-bd_dom_sf"/>
</dbReference>
<dbReference type="Gene3D" id="1.10.260.40">
    <property type="entry name" value="lambda repressor-like DNA-binding domains"/>
    <property type="match status" value="1"/>
</dbReference>
<gene>
    <name evidence="2" type="ORF">BTO32_02865</name>
</gene>
<dbReference type="Proteomes" id="UP000189339">
    <property type="component" value="Unassembled WGS sequence"/>
</dbReference>